<dbReference type="SMART" id="SM00364">
    <property type="entry name" value="LRR_BAC"/>
    <property type="match status" value="7"/>
</dbReference>
<keyword evidence="9 14" id="KW-1133">Transmembrane helix</keyword>
<dbReference type="FunFam" id="3.80.10.10:FF:001164">
    <property type="entry name" value="GH01279p"/>
    <property type="match status" value="1"/>
</dbReference>
<dbReference type="InterPro" id="IPR001611">
    <property type="entry name" value="Leu-rich_rpt"/>
</dbReference>
<keyword evidence="13" id="KW-0395">Inflammatory response</keyword>
<evidence type="ECO:0000256" key="8">
    <source>
        <dbReference type="ARBA" id="ARBA00022859"/>
    </source>
</evidence>
<dbReference type="PANTHER" id="PTHR24365">
    <property type="entry name" value="TOLL-LIKE RECEPTOR"/>
    <property type="match status" value="1"/>
</dbReference>
<feature type="domain" description="TIR" evidence="15">
    <location>
        <begin position="812"/>
        <end position="956"/>
    </location>
</feature>
<keyword evidence="10 14" id="KW-0472">Membrane</keyword>
<gene>
    <name evidence="16" type="primary">TLR3</name>
    <name evidence="16" type="ORF">BLAG_LOCUS8038</name>
</gene>
<comment type="similarity">
    <text evidence="2">Belongs to the Toll-like receptor family.</text>
</comment>
<evidence type="ECO:0000256" key="11">
    <source>
        <dbReference type="ARBA" id="ARBA00023170"/>
    </source>
</evidence>
<dbReference type="SMART" id="SM00255">
    <property type="entry name" value="TIR"/>
    <property type="match status" value="1"/>
</dbReference>
<dbReference type="GO" id="GO:0038023">
    <property type="term" value="F:signaling receptor activity"/>
    <property type="evidence" value="ECO:0007669"/>
    <property type="project" value="TreeGrafter"/>
</dbReference>
<dbReference type="EMBL" id="OV696699">
    <property type="protein sequence ID" value="CAH1245823.1"/>
    <property type="molecule type" value="Genomic_DNA"/>
</dbReference>
<dbReference type="SMART" id="SM00365">
    <property type="entry name" value="LRR_SD22"/>
    <property type="match status" value="8"/>
</dbReference>
<dbReference type="InterPro" id="IPR000483">
    <property type="entry name" value="Cys-rich_flank_reg_C"/>
</dbReference>
<keyword evidence="12" id="KW-0325">Glycoprotein</keyword>
<evidence type="ECO:0000259" key="15">
    <source>
        <dbReference type="PROSITE" id="PS50104"/>
    </source>
</evidence>
<keyword evidence="6" id="KW-0732">Signal</keyword>
<dbReference type="FunFam" id="3.80.10.10:FF:000770">
    <property type="entry name" value="Uncharacterized protein"/>
    <property type="match status" value="1"/>
</dbReference>
<dbReference type="PRINTS" id="PR00019">
    <property type="entry name" value="LEURICHRPT"/>
</dbReference>
<dbReference type="Proteomes" id="UP000838412">
    <property type="component" value="Chromosome 14"/>
</dbReference>
<keyword evidence="4" id="KW-0433">Leucine-rich repeat</keyword>
<dbReference type="SUPFAM" id="SSF52058">
    <property type="entry name" value="L domain-like"/>
    <property type="match status" value="2"/>
</dbReference>
<dbReference type="SUPFAM" id="SSF52200">
    <property type="entry name" value="Toll/Interleukin receptor TIR domain"/>
    <property type="match status" value="1"/>
</dbReference>
<dbReference type="GO" id="GO:0005886">
    <property type="term" value="C:plasma membrane"/>
    <property type="evidence" value="ECO:0007669"/>
    <property type="project" value="TreeGrafter"/>
</dbReference>
<dbReference type="Pfam" id="PF01582">
    <property type="entry name" value="TIR"/>
    <property type="match status" value="1"/>
</dbReference>
<dbReference type="PROSITE" id="PS50104">
    <property type="entry name" value="TIR"/>
    <property type="match status" value="1"/>
</dbReference>
<evidence type="ECO:0000256" key="3">
    <source>
        <dbReference type="ARBA" id="ARBA00022588"/>
    </source>
</evidence>
<dbReference type="Gene3D" id="3.40.50.10140">
    <property type="entry name" value="Toll/interleukin-1 receptor homology (TIR) domain"/>
    <property type="match status" value="1"/>
</dbReference>
<keyword evidence="11" id="KW-0675">Receptor</keyword>
<keyword evidence="17" id="KW-1185">Reference proteome</keyword>
<feature type="transmembrane region" description="Helical" evidence="14">
    <location>
        <begin position="21"/>
        <end position="43"/>
    </location>
</feature>
<evidence type="ECO:0000256" key="12">
    <source>
        <dbReference type="ARBA" id="ARBA00023180"/>
    </source>
</evidence>
<dbReference type="OrthoDB" id="1421090at2759"/>
<dbReference type="Pfam" id="PF13855">
    <property type="entry name" value="LRR_8"/>
    <property type="match status" value="3"/>
</dbReference>
<dbReference type="SMART" id="SM00369">
    <property type="entry name" value="LRR_TYP"/>
    <property type="match status" value="16"/>
</dbReference>
<evidence type="ECO:0000256" key="6">
    <source>
        <dbReference type="ARBA" id="ARBA00022729"/>
    </source>
</evidence>
<keyword evidence="5 14" id="KW-0812">Transmembrane</keyword>
<keyword evidence="7" id="KW-0677">Repeat</keyword>
<dbReference type="PANTHER" id="PTHR24365:SF530">
    <property type="entry name" value="MSTPROX-RELATED"/>
    <property type="match status" value="1"/>
</dbReference>
<comment type="subcellular location">
    <subcellularLocation>
        <location evidence="1">Membrane</location>
        <topology evidence="1">Single-pass type I membrane protein</topology>
    </subcellularLocation>
</comment>
<evidence type="ECO:0000256" key="10">
    <source>
        <dbReference type="ARBA" id="ARBA00023136"/>
    </source>
</evidence>
<evidence type="ECO:0000313" key="16">
    <source>
        <dbReference type="EMBL" id="CAH1245823.1"/>
    </source>
</evidence>
<reference evidence="16" key="1">
    <citation type="submission" date="2022-01" db="EMBL/GenBank/DDBJ databases">
        <authorList>
            <person name="Braso-Vives M."/>
        </authorList>
    </citation>
    <scope>NUCLEOTIDE SEQUENCE</scope>
</reference>
<keyword evidence="3" id="KW-0399">Innate immunity</keyword>
<dbReference type="InterPro" id="IPR000157">
    <property type="entry name" value="TIR_dom"/>
</dbReference>
<dbReference type="Gene3D" id="3.80.10.10">
    <property type="entry name" value="Ribonuclease Inhibitor"/>
    <property type="match status" value="4"/>
</dbReference>
<evidence type="ECO:0000256" key="9">
    <source>
        <dbReference type="ARBA" id="ARBA00022989"/>
    </source>
</evidence>
<protein>
    <submittedName>
        <fullName evidence="16">TLR3 protein</fullName>
    </submittedName>
</protein>
<evidence type="ECO:0000256" key="2">
    <source>
        <dbReference type="ARBA" id="ARBA00009634"/>
    </source>
</evidence>
<dbReference type="InterPro" id="IPR003591">
    <property type="entry name" value="Leu-rich_rpt_typical-subtyp"/>
</dbReference>
<evidence type="ECO:0000256" key="7">
    <source>
        <dbReference type="ARBA" id="ARBA00022737"/>
    </source>
</evidence>
<dbReference type="FunFam" id="3.40.50.10140:FF:000001">
    <property type="entry name" value="Toll-like receptor 2"/>
    <property type="match status" value="1"/>
</dbReference>
<proteinExistence type="inferred from homology"/>
<sequence>MQLQTGQARQQKQATPRLQGVACWLVVILLMTEALSGCVVHHLSADCRSSGLQEVPAHLPPDVTHLDLSGNHLSSLPNLTFSHLPHLLWLDLSSNTIDDLEPDAFANLTLLQVLSLHDNRLRSLPTSVFRPLPALRSLQLSGNWELWNVLAPRNQDIWKDLNLELFDLSGNSLESAAFPDTFSAMKSLKKLYLSGNQIQSFSKADFAKFEGQDFQTLDLSLNPTSRVEPGFFKVFKSVDDLDLSQLDLSLSDLQGIFADLAGANLTRLKVNDFEFSPSVFSALRPDTFENLAGTSLRHLGMSSSAVQDISDHSFRDLAELVTLDLSLNALSRLPQQAFSGLPKLQVLVLSSNPFSQVPGEALAAVSLTLETLELNDVPVDEIHPGDFGNLPRLTHLSMSGLLNGRLQELSPRCFQGLPGLTVLNLQQNRLAGLPDGVFSGLHNLQVLLLSQNRIAQLQETSFSGLPNLRVLDLSGNNLLASLPERIFHPLKSLEELRLNENSFSNFFGAVKLNGLNKLRRMNLTSNNLGLLPIFDPVSTLEVLDLSDNQVFNEKVTYVSERPFRNLSNLVYLSLSDNRLDVIQKTDTSSFFEGLGSLKVLKMSQTGDPWKSFRNATIFYALPALRVLDLSSSGIAALPRKAFWVHSHLEGVDLSNNEILSLPGQLFPPTPTSLQVLSLRSNRISVLPETRYDYFVRGLEILDLRDNFFQCDCDVRWFIAWANSSGVVQGWEGGTYTCSSPSSLRNKPLSSYNPDCMTYTSLYACIVTTSLISLYILTCFAVHKYGWWFGYVFYVAGRTFRRREVARNPARRFRYDAFVAYSSRDERWVTEELVRNLENGDPSYRLCIGARDFVGGVAITENIARSVEASRKTICVVTRNFVQSSWCNYELQASEGRYRVFDPWRSNLVLVFLERVPDRVVARHKQLRTVVERDTYLVWPRDKRRGPLFWARLMDALGEPLGQNDQPDLDLIEEDFV</sequence>
<evidence type="ECO:0000256" key="1">
    <source>
        <dbReference type="ARBA" id="ARBA00004479"/>
    </source>
</evidence>
<dbReference type="AlphaFoldDB" id="A0A8K0EB72"/>
<keyword evidence="8" id="KW-0391">Immunity</keyword>
<name>A0A8K0EB72_BRALA</name>
<evidence type="ECO:0000256" key="5">
    <source>
        <dbReference type="ARBA" id="ARBA00022692"/>
    </source>
</evidence>
<evidence type="ECO:0000256" key="4">
    <source>
        <dbReference type="ARBA" id="ARBA00022614"/>
    </source>
</evidence>
<accession>A0A8K0EB72</accession>
<evidence type="ECO:0000313" key="17">
    <source>
        <dbReference type="Proteomes" id="UP000838412"/>
    </source>
</evidence>
<evidence type="ECO:0000256" key="13">
    <source>
        <dbReference type="ARBA" id="ARBA00023198"/>
    </source>
</evidence>
<dbReference type="PROSITE" id="PS51450">
    <property type="entry name" value="LRR"/>
    <property type="match status" value="6"/>
</dbReference>
<dbReference type="SMART" id="SM00082">
    <property type="entry name" value="LRRCT"/>
    <property type="match status" value="1"/>
</dbReference>
<dbReference type="GO" id="GO:0002224">
    <property type="term" value="P:toll-like receptor signaling pathway"/>
    <property type="evidence" value="ECO:0007669"/>
    <property type="project" value="TreeGrafter"/>
</dbReference>
<dbReference type="InterPro" id="IPR035897">
    <property type="entry name" value="Toll_tir_struct_dom_sf"/>
</dbReference>
<evidence type="ECO:0000256" key="14">
    <source>
        <dbReference type="SAM" id="Phobius"/>
    </source>
</evidence>
<organism evidence="16 17">
    <name type="scientific">Branchiostoma lanceolatum</name>
    <name type="common">Common lancelet</name>
    <name type="synonym">Amphioxus lanceolatum</name>
    <dbReference type="NCBI Taxonomy" id="7740"/>
    <lineage>
        <taxon>Eukaryota</taxon>
        <taxon>Metazoa</taxon>
        <taxon>Chordata</taxon>
        <taxon>Cephalochordata</taxon>
        <taxon>Leptocardii</taxon>
        <taxon>Amphioxiformes</taxon>
        <taxon>Branchiostomatidae</taxon>
        <taxon>Branchiostoma</taxon>
    </lineage>
</organism>
<dbReference type="InterPro" id="IPR032675">
    <property type="entry name" value="LRR_dom_sf"/>
</dbReference>
<dbReference type="GO" id="GO:0045087">
    <property type="term" value="P:innate immune response"/>
    <property type="evidence" value="ECO:0007669"/>
    <property type="project" value="UniProtKB-KW"/>
</dbReference>